<dbReference type="InterPro" id="IPR005162">
    <property type="entry name" value="Retrotrans_gag_dom"/>
</dbReference>
<dbReference type="Pfam" id="PF03732">
    <property type="entry name" value="Retrotrans_gag"/>
    <property type="match status" value="1"/>
</dbReference>
<gene>
    <name evidence="2" type="ORF">VitviT2T_001100</name>
</gene>
<proteinExistence type="predicted"/>
<evidence type="ECO:0000313" key="3">
    <source>
        <dbReference type="Proteomes" id="UP001227230"/>
    </source>
</evidence>
<evidence type="ECO:0000313" key="2">
    <source>
        <dbReference type="EMBL" id="WJZ81249.1"/>
    </source>
</evidence>
<dbReference type="Proteomes" id="UP001227230">
    <property type="component" value="Chromosome 1"/>
</dbReference>
<feature type="domain" description="Retrotransposon gag" evidence="1">
    <location>
        <begin position="1"/>
        <end position="65"/>
    </location>
</feature>
<accession>A0ABY9BEX3</accession>
<dbReference type="EMBL" id="CP126648">
    <property type="protein sequence ID" value="WJZ81249.1"/>
    <property type="molecule type" value="Genomic_DNA"/>
</dbReference>
<organism evidence="2 3">
    <name type="scientific">Vitis vinifera</name>
    <name type="common">Grape</name>
    <dbReference type="NCBI Taxonomy" id="29760"/>
    <lineage>
        <taxon>Eukaryota</taxon>
        <taxon>Viridiplantae</taxon>
        <taxon>Streptophyta</taxon>
        <taxon>Embryophyta</taxon>
        <taxon>Tracheophyta</taxon>
        <taxon>Spermatophyta</taxon>
        <taxon>Magnoliopsida</taxon>
        <taxon>eudicotyledons</taxon>
        <taxon>Gunneridae</taxon>
        <taxon>Pentapetalae</taxon>
        <taxon>rosids</taxon>
        <taxon>Vitales</taxon>
        <taxon>Vitaceae</taxon>
        <taxon>Viteae</taxon>
        <taxon>Vitis</taxon>
    </lineage>
</organism>
<keyword evidence="3" id="KW-1185">Reference proteome</keyword>
<protein>
    <recommendedName>
        <fullName evidence="1">Retrotransposon gag domain-containing protein</fullName>
    </recommendedName>
</protein>
<evidence type="ECO:0000259" key="1">
    <source>
        <dbReference type="Pfam" id="PF03732"/>
    </source>
</evidence>
<name>A0ABY9BEX3_VITVI</name>
<dbReference type="PANTHER" id="PTHR35046">
    <property type="entry name" value="ZINC KNUCKLE (CCHC-TYPE) FAMILY PROTEIN"/>
    <property type="match status" value="1"/>
</dbReference>
<reference evidence="2 3" key="1">
    <citation type="journal article" date="2023" name="Hortic Res">
        <title>The complete reference genome for grapevine (Vitis vinifera L.) genetics and breeding.</title>
        <authorList>
            <person name="Shi X."/>
            <person name="Cao S."/>
            <person name="Wang X."/>
            <person name="Huang S."/>
            <person name="Wang Y."/>
            <person name="Liu Z."/>
            <person name="Liu W."/>
            <person name="Leng X."/>
            <person name="Peng Y."/>
            <person name="Wang N."/>
            <person name="Wang Y."/>
            <person name="Ma Z."/>
            <person name="Xu X."/>
            <person name="Zhang F."/>
            <person name="Xue H."/>
            <person name="Zhong H."/>
            <person name="Wang Y."/>
            <person name="Zhang K."/>
            <person name="Velt A."/>
            <person name="Avia K."/>
            <person name="Holtgrawe D."/>
            <person name="Grimplet J."/>
            <person name="Matus J.T."/>
            <person name="Ware D."/>
            <person name="Wu X."/>
            <person name="Wang H."/>
            <person name="Liu C."/>
            <person name="Fang Y."/>
            <person name="Rustenholz C."/>
            <person name="Cheng Z."/>
            <person name="Xiao H."/>
            <person name="Zhou Y."/>
        </authorList>
    </citation>
    <scope>NUCLEOTIDE SEQUENCE [LARGE SCALE GENOMIC DNA]</scope>
    <source>
        <strain evidence="3">cv. Pinot noir / PN40024</strain>
        <tissue evidence="2">Leaf</tissue>
    </source>
</reference>
<sequence>MKATMRRRFVPSHYYRDLYQKLQSVTQGYRSVDDYHKEMEIAMIPANVEEDKEATMPRFLNGMNRDIANVVELQHYVELEDMVHMAIKVE</sequence>
<dbReference type="PANTHER" id="PTHR35046:SF9">
    <property type="entry name" value="RNA-DIRECTED DNA POLYMERASE"/>
    <property type="match status" value="1"/>
</dbReference>